<evidence type="ECO:0000256" key="1">
    <source>
        <dbReference type="ARBA" id="ARBA00006484"/>
    </source>
</evidence>
<dbReference type="GO" id="GO:0016491">
    <property type="term" value="F:oxidoreductase activity"/>
    <property type="evidence" value="ECO:0007669"/>
    <property type="project" value="UniProtKB-KW"/>
</dbReference>
<dbReference type="Pfam" id="PF00106">
    <property type="entry name" value="adh_short"/>
    <property type="match status" value="1"/>
</dbReference>
<protein>
    <submittedName>
        <fullName evidence="4">Protochlorophyllide oxidoreductase</fullName>
    </submittedName>
</protein>
<keyword evidence="2" id="KW-0560">Oxidoreductase</keyword>
<dbReference type="STRING" id="1193682.BJP25_07080"/>
<name>A0A1Q9LTD3_9PSEU</name>
<comment type="similarity">
    <text evidence="1 3">Belongs to the short-chain dehydrogenases/reductases (SDR) family.</text>
</comment>
<dbReference type="PRINTS" id="PR00081">
    <property type="entry name" value="GDHRDH"/>
</dbReference>
<gene>
    <name evidence="4" type="ORF">BJP25_07080</name>
</gene>
<dbReference type="RefSeq" id="WP_075972965.1">
    <property type="nucleotide sequence ID" value="NZ_MKQR01000003.1"/>
</dbReference>
<dbReference type="InterPro" id="IPR002347">
    <property type="entry name" value="SDR_fam"/>
</dbReference>
<evidence type="ECO:0000256" key="3">
    <source>
        <dbReference type="RuleBase" id="RU000363"/>
    </source>
</evidence>
<evidence type="ECO:0000256" key="2">
    <source>
        <dbReference type="ARBA" id="ARBA00023002"/>
    </source>
</evidence>
<accession>A0A1Q9LTD3</accession>
<dbReference type="PRINTS" id="PR00080">
    <property type="entry name" value="SDRFAMILY"/>
</dbReference>
<dbReference type="PANTHER" id="PTHR24320:SF148">
    <property type="entry name" value="NAD(P)-BINDING ROSSMANN-FOLD SUPERFAMILY PROTEIN"/>
    <property type="match status" value="1"/>
</dbReference>
<sequence length="306" mass="31807">MSWGESDIPDQSGRTVLVTGATSGLGLRTAQVLAGKGARVLLGVRSLDRGRAAQAAIPGDTELVHLDLADLASVRTAAAEVRERTGDALDVLVNNAGVMGPPRGTTADGFELQMGTNHLGHAALTWLLVPALRGRVVTLSSLAHRNPGFDVDDLGFDRRPYKPMAAYSASKTANLLFAFELHRRLTAAGSPVLSVAAHPGMTDTELAISSVKARLGTGPLSRVALAAARLGNKAITQSVERGTLPQLRAATDPGVRGGDYLGPTGPLEVFGAPGRARPRSLASNPDIARTLWVRTADLTGVSPDPA</sequence>
<dbReference type="Gene3D" id="3.40.50.720">
    <property type="entry name" value="NAD(P)-binding Rossmann-like Domain"/>
    <property type="match status" value="1"/>
</dbReference>
<dbReference type="OrthoDB" id="4577644at2"/>
<organism evidence="4 5">
    <name type="scientific">Actinokineospora bangkokensis</name>
    <dbReference type="NCBI Taxonomy" id="1193682"/>
    <lineage>
        <taxon>Bacteria</taxon>
        <taxon>Bacillati</taxon>
        <taxon>Actinomycetota</taxon>
        <taxon>Actinomycetes</taxon>
        <taxon>Pseudonocardiales</taxon>
        <taxon>Pseudonocardiaceae</taxon>
        <taxon>Actinokineospora</taxon>
    </lineage>
</organism>
<dbReference type="Proteomes" id="UP000186040">
    <property type="component" value="Unassembled WGS sequence"/>
</dbReference>
<dbReference type="AlphaFoldDB" id="A0A1Q9LTD3"/>
<comment type="caution">
    <text evidence="4">The sequence shown here is derived from an EMBL/GenBank/DDBJ whole genome shotgun (WGS) entry which is preliminary data.</text>
</comment>
<evidence type="ECO:0000313" key="5">
    <source>
        <dbReference type="Proteomes" id="UP000186040"/>
    </source>
</evidence>
<dbReference type="NCBIfam" id="NF004846">
    <property type="entry name" value="PRK06197.1"/>
    <property type="match status" value="1"/>
</dbReference>
<dbReference type="PANTHER" id="PTHR24320">
    <property type="entry name" value="RETINOL DEHYDROGENASE"/>
    <property type="match status" value="1"/>
</dbReference>
<evidence type="ECO:0000313" key="4">
    <source>
        <dbReference type="EMBL" id="OLR95244.1"/>
    </source>
</evidence>
<proteinExistence type="inferred from homology"/>
<dbReference type="EMBL" id="MKQR01000003">
    <property type="protein sequence ID" value="OLR95244.1"/>
    <property type="molecule type" value="Genomic_DNA"/>
</dbReference>
<dbReference type="SUPFAM" id="SSF51735">
    <property type="entry name" value="NAD(P)-binding Rossmann-fold domains"/>
    <property type="match status" value="1"/>
</dbReference>
<dbReference type="InterPro" id="IPR036291">
    <property type="entry name" value="NAD(P)-bd_dom_sf"/>
</dbReference>
<keyword evidence="5" id="KW-1185">Reference proteome</keyword>
<reference evidence="4 5" key="1">
    <citation type="submission" date="2016-10" db="EMBL/GenBank/DDBJ databases">
        <title>The Draft Genome Sequence of Actinokineospora bangkokensis 44EHWT reveals the biosynthetic pathway of antifungal compounds Thailandins with unusual extender unit butylmalonyl-CoA.</title>
        <authorList>
            <person name="Greule A."/>
            <person name="Intra B."/>
            <person name="Flemming S."/>
            <person name="Rommel M.G."/>
            <person name="Panbangred W."/>
            <person name="Bechthold A."/>
        </authorList>
    </citation>
    <scope>NUCLEOTIDE SEQUENCE [LARGE SCALE GENOMIC DNA]</scope>
    <source>
        <strain evidence="4 5">44EHW</strain>
    </source>
</reference>